<reference evidence="2" key="1">
    <citation type="submission" date="2020-09" db="EMBL/GenBank/DDBJ databases">
        <title>Genomic insights into the novelty and pathogenicity of a unique biofilm-forming Enterococcus sp. bacteria (Enterococcus lacertideformus) identified in reptiles.</title>
        <authorList>
            <person name="Agius J.E."/>
            <person name="Phalen D.N."/>
            <person name="Rose K."/>
            <person name="Eden J.-S."/>
        </authorList>
    </citation>
    <scope>NUCLEOTIDE SEQUENCE</scope>
    <source>
        <strain evidence="2">PHRS 0518</strain>
    </source>
</reference>
<dbReference type="InterPro" id="IPR001584">
    <property type="entry name" value="Integrase_cat-core"/>
</dbReference>
<dbReference type="PANTHER" id="PTHR46889:SF4">
    <property type="entry name" value="TRANSPOSASE INSO FOR INSERTION SEQUENCE ELEMENT IS911B-RELATED"/>
    <property type="match status" value="1"/>
</dbReference>
<dbReference type="InterPro" id="IPR050900">
    <property type="entry name" value="Transposase_IS3/IS150/IS904"/>
</dbReference>
<organism evidence="2 3">
    <name type="scientific">Enterococcus lacertideformus</name>
    <dbReference type="NCBI Taxonomy" id="2771493"/>
    <lineage>
        <taxon>Bacteria</taxon>
        <taxon>Bacillati</taxon>
        <taxon>Bacillota</taxon>
        <taxon>Bacilli</taxon>
        <taxon>Lactobacillales</taxon>
        <taxon>Enterococcaceae</taxon>
        <taxon>Enterococcus</taxon>
    </lineage>
</organism>
<dbReference type="EMBL" id="JADAKE010000003">
    <property type="protein sequence ID" value="MBF8807230.1"/>
    <property type="molecule type" value="Genomic_DNA"/>
</dbReference>
<protein>
    <submittedName>
        <fullName evidence="2">IS3 family transposase</fullName>
    </submittedName>
</protein>
<gene>
    <name evidence="2" type="ORF">IC227_00945</name>
</gene>
<dbReference type="AlphaFoldDB" id="A0A931AYK7"/>
<evidence type="ECO:0000313" key="3">
    <source>
        <dbReference type="Proteomes" id="UP000637757"/>
    </source>
</evidence>
<keyword evidence="3" id="KW-1185">Reference proteome</keyword>
<sequence length="58" mass="6958">MRSFLLLAKKEEVYTISYSDCEETNRALFSYIEGFYNQKRIHNSIDYLTPQKFENLAK</sequence>
<name>A0A931AYK7_9ENTE</name>
<evidence type="ECO:0000313" key="2">
    <source>
        <dbReference type="EMBL" id="MBF8807230.1"/>
    </source>
</evidence>
<feature type="domain" description="Integrase catalytic" evidence="1">
    <location>
        <begin position="6"/>
        <end position="55"/>
    </location>
</feature>
<proteinExistence type="predicted"/>
<evidence type="ECO:0000259" key="1">
    <source>
        <dbReference type="Pfam" id="PF13333"/>
    </source>
</evidence>
<dbReference type="GO" id="GO:0015074">
    <property type="term" value="P:DNA integration"/>
    <property type="evidence" value="ECO:0007669"/>
    <property type="project" value="InterPro"/>
</dbReference>
<comment type="caution">
    <text evidence="2">The sequence shown here is derived from an EMBL/GenBank/DDBJ whole genome shotgun (WGS) entry which is preliminary data.</text>
</comment>
<dbReference type="Proteomes" id="UP000637757">
    <property type="component" value="Unassembled WGS sequence"/>
</dbReference>
<dbReference type="PANTHER" id="PTHR46889">
    <property type="entry name" value="TRANSPOSASE INSF FOR INSERTION SEQUENCE IS3B-RELATED"/>
    <property type="match status" value="1"/>
</dbReference>
<accession>A0A931AYK7</accession>
<dbReference type="Pfam" id="PF13333">
    <property type="entry name" value="rve_2"/>
    <property type="match status" value="1"/>
</dbReference>